<feature type="compositionally biased region" description="Low complexity" evidence="6">
    <location>
        <begin position="124"/>
        <end position="147"/>
    </location>
</feature>
<reference evidence="9" key="1">
    <citation type="journal article" date="2020" name="Nat. Commun.">
        <title>Genome assembly of wild tea tree DASZ reveals pedigree and selection history of tea varieties.</title>
        <authorList>
            <person name="Zhang W."/>
            <person name="Zhang Y."/>
            <person name="Qiu H."/>
            <person name="Guo Y."/>
            <person name="Wan H."/>
            <person name="Zhang X."/>
            <person name="Scossa F."/>
            <person name="Alseekh S."/>
            <person name="Zhang Q."/>
            <person name="Wang P."/>
            <person name="Xu L."/>
            <person name="Schmidt M.H."/>
            <person name="Jia X."/>
            <person name="Li D."/>
            <person name="Zhu A."/>
            <person name="Guo F."/>
            <person name="Chen W."/>
            <person name="Ni D."/>
            <person name="Usadel B."/>
            <person name="Fernie A.R."/>
            <person name="Wen W."/>
        </authorList>
    </citation>
    <scope>NUCLEOTIDE SEQUENCE [LARGE SCALE GENOMIC DNA]</scope>
    <source>
        <strain evidence="9">cv. G240</strain>
    </source>
</reference>
<dbReference type="GO" id="GO:0016020">
    <property type="term" value="C:membrane"/>
    <property type="evidence" value="ECO:0007669"/>
    <property type="project" value="UniProtKB-SubCell"/>
</dbReference>
<evidence type="ECO:0000256" key="2">
    <source>
        <dbReference type="ARBA" id="ARBA00022448"/>
    </source>
</evidence>
<keyword evidence="2" id="KW-0813">Transport</keyword>
<proteinExistence type="predicted"/>
<evidence type="ECO:0000256" key="5">
    <source>
        <dbReference type="ARBA" id="ARBA00023136"/>
    </source>
</evidence>
<dbReference type="InterPro" id="IPR045265">
    <property type="entry name" value="AIR12_DOMON"/>
</dbReference>
<keyword evidence="9" id="KW-1185">Reference proteome</keyword>
<comment type="caution">
    <text evidence="8">The sequence shown here is derived from an EMBL/GenBank/DDBJ whole genome shotgun (WGS) entry which is preliminary data.</text>
</comment>
<dbReference type="InterPro" id="IPR005018">
    <property type="entry name" value="DOMON_domain"/>
</dbReference>
<evidence type="ECO:0000256" key="3">
    <source>
        <dbReference type="ARBA" id="ARBA00022729"/>
    </source>
</evidence>
<protein>
    <recommendedName>
        <fullName evidence="7">DOMON domain-containing protein</fullName>
    </recommendedName>
</protein>
<dbReference type="AlphaFoldDB" id="A0A7J7I4N8"/>
<keyword evidence="4" id="KW-0249">Electron transport</keyword>
<name>A0A7J7I4N8_CAMSI</name>
<keyword evidence="5" id="KW-0472">Membrane</keyword>
<dbReference type="EMBL" id="JACBKZ010000001">
    <property type="protein sequence ID" value="KAF5959889.1"/>
    <property type="molecule type" value="Genomic_DNA"/>
</dbReference>
<dbReference type="PANTHER" id="PTHR23130">
    <property type="entry name" value="CYTOCHROME B561 AND DOMON DOMAIN-CONTAINING PROTEIN"/>
    <property type="match status" value="1"/>
</dbReference>
<evidence type="ECO:0000256" key="1">
    <source>
        <dbReference type="ARBA" id="ARBA00004370"/>
    </source>
</evidence>
<gene>
    <name evidence="8" type="ORF">HYC85_001098</name>
</gene>
<sequence length="197" mass="20730">STSTRPSSFSIASITSWAKSDSWITWALNPTRTSMAGAQVLVALKQSNGSMSVNMYNISSYNSIVQSKIAFKVPEKSTEYSGGTMKIIATLTLPMNSSSTNQPANLNAKVTLDLVKASQSNNTTLAGTTSSAESSTPSSTSGNMTSEGSGGSSGADNGAISMIKNMNFTFFVICFVASFVLDSVKFFCDIWCGVDEP</sequence>
<evidence type="ECO:0000313" key="9">
    <source>
        <dbReference type="Proteomes" id="UP000593564"/>
    </source>
</evidence>
<reference evidence="8 9" key="2">
    <citation type="submission" date="2020-07" db="EMBL/GenBank/DDBJ databases">
        <title>Genome assembly of wild tea tree DASZ reveals pedigree and selection history of tea varieties.</title>
        <authorList>
            <person name="Zhang W."/>
        </authorList>
    </citation>
    <scope>NUCLEOTIDE SEQUENCE [LARGE SCALE GENOMIC DNA]</scope>
    <source>
        <strain evidence="9">cv. G240</strain>
        <tissue evidence="8">Leaf</tissue>
    </source>
</reference>
<evidence type="ECO:0000313" key="8">
    <source>
        <dbReference type="EMBL" id="KAF5959889.1"/>
    </source>
</evidence>
<dbReference type="PROSITE" id="PS50836">
    <property type="entry name" value="DOMON"/>
    <property type="match status" value="1"/>
</dbReference>
<dbReference type="Proteomes" id="UP000593564">
    <property type="component" value="Unassembled WGS sequence"/>
</dbReference>
<accession>A0A7J7I4N8</accession>
<comment type="subcellular location">
    <subcellularLocation>
        <location evidence="1">Membrane</location>
    </subcellularLocation>
</comment>
<feature type="non-terminal residue" evidence="8">
    <location>
        <position position="197"/>
    </location>
</feature>
<evidence type="ECO:0000256" key="6">
    <source>
        <dbReference type="SAM" id="MobiDB-lite"/>
    </source>
</evidence>
<organism evidence="8 9">
    <name type="scientific">Camellia sinensis</name>
    <name type="common">Tea plant</name>
    <name type="synonym">Thea sinensis</name>
    <dbReference type="NCBI Taxonomy" id="4442"/>
    <lineage>
        <taxon>Eukaryota</taxon>
        <taxon>Viridiplantae</taxon>
        <taxon>Streptophyta</taxon>
        <taxon>Embryophyta</taxon>
        <taxon>Tracheophyta</taxon>
        <taxon>Spermatophyta</taxon>
        <taxon>Magnoliopsida</taxon>
        <taxon>eudicotyledons</taxon>
        <taxon>Gunneridae</taxon>
        <taxon>Pentapetalae</taxon>
        <taxon>asterids</taxon>
        <taxon>Ericales</taxon>
        <taxon>Theaceae</taxon>
        <taxon>Camellia</taxon>
    </lineage>
</organism>
<keyword evidence="3" id="KW-0732">Signal</keyword>
<dbReference type="Pfam" id="PF04526">
    <property type="entry name" value="DUF568"/>
    <property type="match status" value="1"/>
</dbReference>
<dbReference type="PANTHER" id="PTHR23130:SF195">
    <property type="entry name" value="CYTOCHROME B561 AND DOMON DOMAIN-CONTAINING PROTEIN"/>
    <property type="match status" value="1"/>
</dbReference>
<feature type="domain" description="DOMON" evidence="7">
    <location>
        <begin position="1"/>
        <end position="119"/>
    </location>
</feature>
<evidence type="ECO:0000256" key="4">
    <source>
        <dbReference type="ARBA" id="ARBA00022982"/>
    </source>
</evidence>
<feature type="region of interest" description="Disordered" evidence="6">
    <location>
        <begin position="124"/>
        <end position="152"/>
    </location>
</feature>
<evidence type="ECO:0000259" key="7">
    <source>
        <dbReference type="PROSITE" id="PS50836"/>
    </source>
</evidence>